<dbReference type="Proteomes" id="UP000000547">
    <property type="component" value="Chromosome"/>
</dbReference>
<evidence type="ECO:0000256" key="5">
    <source>
        <dbReference type="ARBA" id="ARBA00022670"/>
    </source>
</evidence>
<dbReference type="InterPro" id="IPR011815">
    <property type="entry name" value="PBP_1c"/>
</dbReference>
<keyword evidence="5" id="KW-0645">Protease</keyword>
<dbReference type="HOGENOM" id="CLU_006354_7_3_6"/>
<dbReference type="STRING" id="167879.CPS_3968"/>
<sequence length="790" mass="88032">MIKQGLTTIIRWCKHQRIVVFLALALFMSLAVLFTLDSLYPLNLPEKNNLFARVVVDENDRPLRSFADKNGIWRYPIKLHQVSPLYIDALINYEDRWFWHHPGINPFSLLRATMQNVASNKIVSGGSTLSMQVARILHPHKRSLWGKTKQVLRTLQLEWQLDKKQILQLYLNTAPFGGTIEGVQAASFTYLNKSAKELTHAEAALLAVLPQAPTRYRPDLHALAAQKARNKVLQRLADFDVWPQEIVDDAMLEQVFSFNFRPKQLAPLLARRLLNHSNGQSVVKSTIDSDLQLALQDSLTSYMTRLPKQSSAAILVVDNKNSAVKAYIGTADFANAERHGYVDMVQAIRSPGSTLKPFIYGLALDEGLIHSHSLLADVPRSWGDYRPSNFNGAFNGPVSAAEALKRSLNMPAVDLLERYGVNRFVAQLENAGLTLSIPGGKPNLAIILGGAGTSLEQLVESYSAFANQGKVSQLRFLQKELTQDKQTRNLLSSESAWVVQELLAGIERPGSIDTFASSLQQGKMAWKTGTSYGFRDSWAIGVTKEYTLGVWLGRPDGTAMPGHYGSISAGPLLFNVADRLNLNAQQITKPDKVTKETICWPLGTRKSDNRASDCQEDHQAWIIDDTVPPTWHTSDVDAWQSGLFTFWTNPANQLRVAMDCATVPKKVNHVAVWPKVLEPWIKVKQRRFTLIPMLDPKCASPDIASSATLKITGIEEGSIYRKSGDKGKIPSVWLKSIGGLGTHNWYINGKHSYQIKPNQGKEHLLSTIGKQQIIVQDQQGNSDMVTLYVE</sequence>
<dbReference type="InterPro" id="IPR001460">
    <property type="entry name" value="PCN-bd_Tpept"/>
</dbReference>
<dbReference type="GO" id="GO:0008658">
    <property type="term" value="F:penicillin binding"/>
    <property type="evidence" value="ECO:0007669"/>
    <property type="project" value="InterPro"/>
</dbReference>
<evidence type="ECO:0000259" key="15">
    <source>
        <dbReference type="Pfam" id="PF06832"/>
    </source>
</evidence>
<dbReference type="PANTHER" id="PTHR32282">
    <property type="entry name" value="BINDING PROTEIN TRANSPEPTIDASE, PUTATIVE-RELATED"/>
    <property type="match status" value="1"/>
</dbReference>
<evidence type="ECO:0000313" key="16">
    <source>
        <dbReference type="EMBL" id="AAZ27901.1"/>
    </source>
</evidence>
<proteinExistence type="inferred from homology"/>
<dbReference type="Gene3D" id="1.10.3810.10">
    <property type="entry name" value="Biosynthetic peptidoglycan transglycosylase-like"/>
    <property type="match status" value="1"/>
</dbReference>
<dbReference type="EMBL" id="CP000083">
    <property type="protein sequence ID" value="AAZ27901.1"/>
    <property type="molecule type" value="Genomic_DNA"/>
</dbReference>
<keyword evidence="4" id="KW-0121">Carboxypeptidase</keyword>
<comment type="pathway">
    <text evidence="1">Cell wall biogenesis; peptidoglycan biosynthesis.</text>
</comment>
<organism evidence="16 17">
    <name type="scientific">Colwellia psychrerythraea (strain 34H / ATCC BAA-681)</name>
    <name type="common">Vibrio psychroerythus</name>
    <dbReference type="NCBI Taxonomy" id="167879"/>
    <lineage>
        <taxon>Bacteria</taxon>
        <taxon>Pseudomonadati</taxon>
        <taxon>Pseudomonadota</taxon>
        <taxon>Gammaproteobacteria</taxon>
        <taxon>Alteromonadales</taxon>
        <taxon>Colwelliaceae</taxon>
        <taxon>Colwellia</taxon>
    </lineage>
</organism>
<dbReference type="SUPFAM" id="SSF53955">
    <property type="entry name" value="Lysozyme-like"/>
    <property type="match status" value="1"/>
</dbReference>
<evidence type="ECO:0000256" key="2">
    <source>
        <dbReference type="ARBA" id="ARBA00007090"/>
    </source>
</evidence>
<dbReference type="AlphaFoldDB" id="Q47X44"/>
<dbReference type="Gene3D" id="3.40.710.10">
    <property type="entry name" value="DD-peptidase/beta-lactamase superfamily"/>
    <property type="match status" value="1"/>
</dbReference>
<dbReference type="Pfam" id="PF06832">
    <property type="entry name" value="BiPBP_C"/>
    <property type="match status" value="1"/>
</dbReference>
<evidence type="ECO:0000256" key="1">
    <source>
        <dbReference type="ARBA" id="ARBA00004752"/>
    </source>
</evidence>
<dbReference type="InterPro" id="IPR023346">
    <property type="entry name" value="Lysozyme-like_dom_sf"/>
</dbReference>
<protein>
    <recommendedName>
        <fullName evidence="10">peptidoglycan glycosyltransferase</fullName>
        <ecNumber evidence="10">2.4.99.28</ecNumber>
    </recommendedName>
</protein>
<dbReference type="PANTHER" id="PTHR32282:SF15">
    <property type="entry name" value="PENICILLIN-BINDING PROTEIN 1C"/>
    <property type="match status" value="1"/>
</dbReference>
<evidence type="ECO:0000256" key="4">
    <source>
        <dbReference type="ARBA" id="ARBA00022645"/>
    </source>
</evidence>
<reference evidence="16" key="1">
    <citation type="journal article" date="2005" name="Proc. Natl. Acad. Sci. U.S.A.">
        <title>The psychrophilic lifestyle as revealed by the genome sequence of Colwellia psychrerythraea 34H through genomic and proteomic analyses.</title>
        <authorList>
            <person name="Methe B.A."/>
            <person name="Nelson K.E."/>
            <person name="Deming J.W."/>
            <person name="Momen B."/>
            <person name="Melamud E."/>
            <person name="Zhang X."/>
            <person name="Moult J."/>
            <person name="Madupu R."/>
            <person name="Nelson W.C."/>
            <person name="Dodson R.J."/>
            <person name="Brinkac L.M."/>
            <person name="Daugherty S.C."/>
            <person name="Durkin A.S."/>
            <person name="DeBoy R.T."/>
            <person name="Kolonay J.F."/>
            <person name="Sullivan S.A."/>
            <person name="Zhou L."/>
            <person name="Davidsen T.M."/>
            <person name="Wu M."/>
            <person name="Huston A.L."/>
            <person name="Lewis M."/>
            <person name="Weaver B."/>
            <person name="Weidman J.F."/>
            <person name="Khouri H."/>
            <person name="Utterback T.R."/>
            <person name="Feldblyum T.V."/>
            <person name="Fraser C.M."/>
        </authorList>
    </citation>
    <scope>NUCLEOTIDE SEQUENCE [LARGE SCALE GENOMIC DNA]</scope>
    <source>
        <strain evidence="16">34H</strain>
    </source>
</reference>
<dbReference type="InterPro" id="IPR012338">
    <property type="entry name" value="Beta-lactam/transpept-like"/>
</dbReference>
<dbReference type="GO" id="GO:0006508">
    <property type="term" value="P:proteolysis"/>
    <property type="evidence" value="ECO:0007669"/>
    <property type="project" value="UniProtKB-KW"/>
</dbReference>
<feature type="transmembrane region" description="Helical" evidence="12">
    <location>
        <begin position="20"/>
        <end position="40"/>
    </location>
</feature>
<dbReference type="UniPathway" id="UPA00219"/>
<dbReference type="Pfam" id="PF00912">
    <property type="entry name" value="Transgly"/>
    <property type="match status" value="1"/>
</dbReference>
<keyword evidence="9" id="KW-0511">Multifunctional enzyme</keyword>
<dbReference type="InterPro" id="IPR009647">
    <property type="entry name" value="PBP_C"/>
</dbReference>
<feature type="domain" description="Penicillin-binding protein transpeptidase" evidence="13">
    <location>
        <begin position="313"/>
        <end position="544"/>
    </location>
</feature>
<evidence type="ECO:0000259" key="14">
    <source>
        <dbReference type="Pfam" id="PF00912"/>
    </source>
</evidence>
<comment type="similarity">
    <text evidence="3">In the N-terminal section; belongs to the glycosyltransferase 51 family.</text>
</comment>
<evidence type="ECO:0000256" key="8">
    <source>
        <dbReference type="ARBA" id="ARBA00022801"/>
    </source>
</evidence>
<evidence type="ECO:0000256" key="12">
    <source>
        <dbReference type="SAM" id="Phobius"/>
    </source>
</evidence>
<comment type="similarity">
    <text evidence="2">In the C-terminal section; belongs to the transpeptidase family.</text>
</comment>
<feature type="domain" description="Glycosyl transferase family 51" evidence="14">
    <location>
        <begin position="70"/>
        <end position="236"/>
    </location>
</feature>
<dbReference type="EC" id="2.4.99.28" evidence="10"/>
<keyword evidence="7" id="KW-0808">Transferase</keyword>
<name>Q47X44_COLP3</name>
<evidence type="ECO:0000256" key="3">
    <source>
        <dbReference type="ARBA" id="ARBA00007739"/>
    </source>
</evidence>
<dbReference type="CAZy" id="GT51">
    <property type="family name" value="Glycosyltransferase Family 51"/>
</dbReference>
<gene>
    <name evidence="16" type="ordered locus">CPS_3968</name>
</gene>
<evidence type="ECO:0000256" key="11">
    <source>
        <dbReference type="ARBA" id="ARBA00049902"/>
    </source>
</evidence>
<keyword evidence="12" id="KW-1133">Transmembrane helix</keyword>
<accession>Q47X44</accession>
<keyword evidence="6" id="KW-0328">Glycosyltransferase</keyword>
<dbReference type="InterPro" id="IPR001264">
    <property type="entry name" value="Glyco_trans_51"/>
</dbReference>
<evidence type="ECO:0000256" key="9">
    <source>
        <dbReference type="ARBA" id="ARBA00023268"/>
    </source>
</evidence>
<evidence type="ECO:0000256" key="6">
    <source>
        <dbReference type="ARBA" id="ARBA00022676"/>
    </source>
</evidence>
<dbReference type="NCBIfam" id="TIGR02073">
    <property type="entry name" value="PBP_1c"/>
    <property type="match status" value="1"/>
</dbReference>
<feature type="domain" description="Penicillin-binding C-terminal" evidence="15">
    <location>
        <begin position="705"/>
        <end position="785"/>
    </location>
</feature>
<keyword evidence="8" id="KW-0378">Hydrolase</keyword>
<comment type="catalytic activity">
    <reaction evidence="11">
        <text>[GlcNAc-(1-&gt;4)-Mur2Ac(oyl-L-Ala-gamma-D-Glu-L-Lys-D-Ala-D-Ala)](n)-di-trans,octa-cis-undecaprenyl diphosphate + beta-D-GlcNAc-(1-&gt;4)-Mur2Ac(oyl-L-Ala-gamma-D-Glu-L-Lys-D-Ala-D-Ala)-di-trans,octa-cis-undecaprenyl diphosphate = [GlcNAc-(1-&gt;4)-Mur2Ac(oyl-L-Ala-gamma-D-Glu-L-Lys-D-Ala-D-Ala)](n+1)-di-trans,octa-cis-undecaprenyl diphosphate + di-trans,octa-cis-undecaprenyl diphosphate + H(+)</text>
        <dbReference type="Rhea" id="RHEA:23708"/>
        <dbReference type="Rhea" id="RHEA-COMP:9602"/>
        <dbReference type="Rhea" id="RHEA-COMP:9603"/>
        <dbReference type="ChEBI" id="CHEBI:15378"/>
        <dbReference type="ChEBI" id="CHEBI:58405"/>
        <dbReference type="ChEBI" id="CHEBI:60033"/>
        <dbReference type="ChEBI" id="CHEBI:78435"/>
        <dbReference type="EC" id="2.4.99.28"/>
    </reaction>
</comment>
<dbReference type="InterPro" id="IPR036950">
    <property type="entry name" value="PBP_transglycosylase"/>
</dbReference>
<dbReference type="InterPro" id="IPR050396">
    <property type="entry name" value="Glycosyltr_51/Transpeptidase"/>
</dbReference>
<dbReference type="Pfam" id="PF00905">
    <property type="entry name" value="Transpeptidase"/>
    <property type="match status" value="1"/>
</dbReference>
<keyword evidence="12" id="KW-0812">Transmembrane</keyword>
<evidence type="ECO:0000313" key="17">
    <source>
        <dbReference type="Proteomes" id="UP000000547"/>
    </source>
</evidence>
<evidence type="ECO:0000259" key="13">
    <source>
        <dbReference type="Pfam" id="PF00905"/>
    </source>
</evidence>
<dbReference type="GO" id="GO:0030288">
    <property type="term" value="C:outer membrane-bounded periplasmic space"/>
    <property type="evidence" value="ECO:0007669"/>
    <property type="project" value="TreeGrafter"/>
</dbReference>
<keyword evidence="12" id="KW-0472">Membrane</keyword>
<dbReference type="GO" id="GO:0008955">
    <property type="term" value="F:peptidoglycan glycosyltransferase activity"/>
    <property type="evidence" value="ECO:0007669"/>
    <property type="project" value="UniProtKB-EC"/>
</dbReference>
<dbReference type="KEGG" id="cps:CPS_3968"/>
<dbReference type="SUPFAM" id="SSF56601">
    <property type="entry name" value="beta-lactamase/transpeptidase-like"/>
    <property type="match status" value="1"/>
</dbReference>
<dbReference type="GO" id="GO:0004180">
    <property type="term" value="F:carboxypeptidase activity"/>
    <property type="evidence" value="ECO:0007669"/>
    <property type="project" value="UniProtKB-KW"/>
</dbReference>
<dbReference type="GO" id="GO:0009252">
    <property type="term" value="P:peptidoglycan biosynthetic process"/>
    <property type="evidence" value="ECO:0007669"/>
    <property type="project" value="UniProtKB-UniPathway"/>
</dbReference>
<evidence type="ECO:0000256" key="7">
    <source>
        <dbReference type="ARBA" id="ARBA00022679"/>
    </source>
</evidence>
<evidence type="ECO:0000256" key="10">
    <source>
        <dbReference type="ARBA" id="ARBA00044770"/>
    </source>
</evidence>